<name>A0A5J4UXV8_9EUKA</name>
<dbReference type="AlphaFoldDB" id="A0A5J4UXV8"/>
<evidence type="ECO:0000313" key="2">
    <source>
        <dbReference type="Proteomes" id="UP000324800"/>
    </source>
</evidence>
<sequence length="318" mass="36078">MKIFLGWDDEGFITVEHEEEYDPISNELILIKKKKLKIPFVGVFDSESYDILYDYETHFFVSTEELIPFDCSDVTGKSIQECPCPTDPNLLTQDPHYNTTCKPKEVIQQPPSEEEPEIILPVITVELNTSVNVEDHKNQDANVVENGIQQAMNEGNSLCMNVIKNEVHEETNINVDQDKTYILQQKEQTSADLQTPPILLPIEQRIEGSEIRQQIIDPFISVKGNGVIEIKRFIIEHFQQITDQPLIKTEEDGILRLNNVTLSGDYHIKDKTTGGITSQQTEHQIQAPYIEARGIKVLLDGVTIEPSNFSNCNGIVLI</sequence>
<protein>
    <submittedName>
        <fullName evidence="1">Uncharacterized protein</fullName>
    </submittedName>
</protein>
<dbReference type="Proteomes" id="UP000324800">
    <property type="component" value="Unassembled WGS sequence"/>
</dbReference>
<evidence type="ECO:0000313" key="1">
    <source>
        <dbReference type="EMBL" id="KAA6375064.1"/>
    </source>
</evidence>
<proteinExistence type="predicted"/>
<reference evidence="1 2" key="1">
    <citation type="submission" date="2019-03" db="EMBL/GenBank/DDBJ databases">
        <title>Single cell metagenomics reveals metabolic interactions within the superorganism composed of flagellate Streblomastix strix and complex community of Bacteroidetes bacteria on its surface.</title>
        <authorList>
            <person name="Treitli S.C."/>
            <person name="Kolisko M."/>
            <person name="Husnik F."/>
            <person name="Keeling P."/>
            <person name="Hampl V."/>
        </authorList>
    </citation>
    <scope>NUCLEOTIDE SEQUENCE [LARGE SCALE GENOMIC DNA]</scope>
    <source>
        <strain evidence="1">ST1C</strain>
    </source>
</reference>
<comment type="caution">
    <text evidence="1">The sequence shown here is derived from an EMBL/GenBank/DDBJ whole genome shotgun (WGS) entry which is preliminary data.</text>
</comment>
<accession>A0A5J4UXV8</accession>
<gene>
    <name evidence="1" type="ORF">EZS28_029409</name>
</gene>
<organism evidence="1 2">
    <name type="scientific">Streblomastix strix</name>
    <dbReference type="NCBI Taxonomy" id="222440"/>
    <lineage>
        <taxon>Eukaryota</taxon>
        <taxon>Metamonada</taxon>
        <taxon>Preaxostyla</taxon>
        <taxon>Oxymonadida</taxon>
        <taxon>Streblomastigidae</taxon>
        <taxon>Streblomastix</taxon>
    </lineage>
</organism>
<dbReference type="EMBL" id="SNRW01011503">
    <property type="protein sequence ID" value="KAA6375064.1"/>
    <property type="molecule type" value="Genomic_DNA"/>
</dbReference>